<protein>
    <submittedName>
        <fullName evidence="1">Uncharacterized protein</fullName>
    </submittedName>
</protein>
<dbReference type="GO" id="GO:0071468">
    <property type="term" value="P:cellular response to acidic pH"/>
    <property type="evidence" value="ECO:0007669"/>
    <property type="project" value="InterPro"/>
</dbReference>
<evidence type="ECO:0000313" key="2">
    <source>
        <dbReference type="Proteomes" id="UP000001702"/>
    </source>
</evidence>
<dbReference type="HOGENOM" id="CLU_1213850_0_0_6"/>
<accession>D4GNP4</accession>
<dbReference type="Pfam" id="PF10798">
    <property type="entry name" value="YmgB"/>
    <property type="match status" value="1"/>
</dbReference>
<dbReference type="AlphaFoldDB" id="D4GNP4"/>
<keyword evidence="2" id="KW-1185">Reference proteome</keyword>
<sequence>MLKDKLEKLTEHIMGEAVIALLDSNDRISGATLANRLKSMLRDETDAGRQEAIEKVLAEVQSEFASARDPVDSAALAFGQSVPDNSRKHKARLTPFQKTFLLCVVQSSLPRTDTSVFLPASRHYHVSTKLTLIKKSIMQNTIDTQQSTTEAEIMRLFRGAGDKLEAESAVLDAVIRNIVIQGQKVTSKAIIINLIAELESTEDVVQLDVLRSCLEIVVGRTCSQEEQA</sequence>
<dbReference type="Proteomes" id="UP000001702">
    <property type="component" value="Chromosome"/>
</dbReference>
<dbReference type="EMBL" id="CP001875">
    <property type="protein sequence ID" value="ADD78599.1"/>
    <property type="molecule type" value="Genomic_DNA"/>
</dbReference>
<reference evidence="1 2" key="1">
    <citation type="journal article" date="2010" name="J. Bacteriol.">
        <title>Genome sequence of Pantoea ananatis LMG20103, the causative agent of Eucalyptus blight and dieback.</title>
        <authorList>
            <person name="De Maayer P."/>
            <person name="Chan W.Y."/>
            <person name="Venter S.N."/>
            <person name="Toth I.K."/>
            <person name="Birch P.R."/>
            <person name="Joubert F."/>
            <person name="Coutinho T.A."/>
        </authorList>
    </citation>
    <scope>NUCLEOTIDE SEQUENCE [LARGE SCALE GENOMIC DNA]</scope>
    <source>
        <strain evidence="1 2">LMG 20103</strain>
    </source>
</reference>
<dbReference type="eggNOG" id="ENOG50336K1">
    <property type="taxonomic scope" value="Bacteria"/>
</dbReference>
<name>D4GNP4_PANAM</name>
<dbReference type="STRING" id="706191.PANA_3432"/>
<dbReference type="Gene3D" id="1.20.5.5260">
    <property type="match status" value="1"/>
</dbReference>
<proteinExistence type="predicted"/>
<evidence type="ECO:0000313" key="1">
    <source>
        <dbReference type="EMBL" id="ADD78599.1"/>
    </source>
</evidence>
<gene>
    <name evidence="1" type="ordered locus">PANA_3432</name>
</gene>
<dbReference type="InterPro" id="IPR024753">
    <property type="entry name" value="AriR"/>
</dbReference>
<dbReference type="KEGG" id="pam:PANA_3432"/>
<organism evidence="1 2">
    <name type="scientific">Pantoea ananatis (strain LMG 20103)</name>
    <dbReference type="NCBI Taxonomy" id="706191"/>
    <lineage>
        <taxon>Bacteria</taxon>
        <taxon>Pseudomonadati</taxon>
        <taxon>Pseudomonadota</taxon>
        <taxon>Gammaproteobacteria</taxon>
        <taxon>Enterobacterales</taxon>
        <taxon>Erwiniaceae</taxon>
        <taxon>Pantoea</taxon>
    </lineage>
</organism>